<protein>
    <submittedName>
        <fullName evidence="2">Uncharacterized protein</fullName>
    </submittedName>
</protein>
<dbReference type="EMBL" id="KC977571">
    <property type="protein sequence ID" value="AGO84854.1"/>
    <property type="molecule type" value="Genomic_DNA"/>
</dbReference>
<keyword evidence="3" id="KW-1185">Reference proteome</keyword>
<gene>
    <name evidence="2" type="ORF">psal_cds_820</name>
</gene>
<name>S4VW26_9VIRU</name>
<evidence type="ECO:0000313" key="2">
    <source>
        <dbReference type="EMBL" id="AGO84854.1"/>
    </source>
</evidence>
<accession>S4VW26</accession>
<proteinExistence type="predicted"/>
<evidence type="ECO:0000313" key="3">
    <source>
        <dbReference type="Proteomes" id="UP000204584"/>
    </source>
</evidence>
<feature type="compositionally biased region" description="Low complexity" evidence="1">
    <location>
        <begin position="1"/>
        <end position="12"/>
    </location>
</feature>
<dbReference type="RefSeq" id="YP_008437927.1">
    <property type="nucleotide sequence ID" value="NC_022098.1"/>
</dbReference>
<sequence length="661" mass="72085">MQDVDLWSSSSDLESEPSDSSDGDDNEWSPALVPASPHTKTIEKEDHAVDWAGILRNVRDPAARMWSALATRPAACEAACAYLRRKVDGKPHKGTANVRNLALDMVHALQPPCEPPSPLPVSVWDLDADDLATLLANLADAQRKQRARLHARTRAIAIGRMFDGWPIPDHLQRPLAAGAAESQALYLVVTSKAPQEITALFAVRFDSDGGESSRLVAKIHFYKRSADRASGVDVDAVGPGLRPYADLVPTLLCDLFVRWNTMVVHRIGDRRRGPPGVIVDAIARCLSPTHPVRLPPQVYAALWPAYDATHKYEDWRHDKQEVATVWLTEAQLAAALGAIAAYEAAQTVGANAPRYGRTDPLGAKSLRGHRPPADVGMLRSDGTGPLSLLQTAQVRIVESSWRVPLVDLPDDVAAPLAVAIWQRACTSRRAKDGTVDDAARLLDVARYWGVQPTEAQERRPEWLCQHLMPTALARSASMGAGQAVRVAWEATDRPPFPSDKEKGQWFHINVVGAHDQRLQFARATPIEMRAHTESAFASIYGRLHGPGDGPLVGKATDLAMRANALGALFEDEGNVCASHQAMIALGVVRGGLDVDPHVLSDPYTATDVFNGIKPQQSEPPVYTFCRYRPPSVVDGDDVDDDCDLEDSSEPSTPFWSTLEFL</sequence>
<reference evidence="2 3" key="1">
    <citation type="journal article" date="2013" name="Science">
        <title>Pandoraviruses: amoeba viruses with genomes up to 2.5 Mb reaching that of parasitic eukaryotes.</title>
        <authorList>
            <person name="Philippe N."/>
            <person name="Legendre M."/>
            <person name="Doutre G."/>
            <person name="Coute Y."/>
            <person name="Poirot O."/>
            <person name="Lescot M."/>
            <person name="Arslan D."/>
            <person name="Seltzer V."/>
            <person name="Bertaux L."/>
            <person name="Bruley C."/>
            <person name="Garin J."/>
            <person name="Claverie J.M."/>
            <person name="Abergel C."/>
        </authorList>
    </citation>
    <scope>NUCLEOTIDE SEQUENCE [LARGE SCALE GENOMIC DNA]</scope>
</reference>
<feature type="region of interest" description="Disordered" evidence="1">
    <location>
        <begin position="1"/>
        <end position="41"/>
    </location>
</feature>
<feature type="compositionally biased region" description="Acidic residues" evidence="1">
    <location>
        <begin position="13"/>
        <end position="27"/>
    </location>
</feature>
<dbReference type="GeneID" id="16606641"/>
<evidence type="ECO:0000256" key="1">
    <source>
        <dbReference type="SAM" id="MobiDB-lite"/>
    </source>
</evidence>
<dbReference type="Proteomes" id="UP000204584">
    <property type="component" value="Segment"/>
</dbReference>
<organism evidence="2 3">
    <name type="scientific">Pandoravirus salinus</name>
    <dbReference type="NCBI Taxonomy" id="1349410"/>
    <lineage>
        <taxon>Viruses</taxon>
        <taxon>Pandoravirus</taxon>
    </lineage>
</organism>
<dbReference type="KEGG" id="vg:16606641"/>